<dbReference type="Proteomes" id="UP001612741">
    <property type="component" value="Unassembled WGS sequence"/>
</dbReference>
<keyword evidence="1" id="KW-0472">Membrane</keyword>
<keyword evidence="1" id="KW-0812">Transmembrane</keyword>
<gene>
    <name evidence="2" type="ORF">ACIBG2_48695</name>
</gene>
<sequence length="58" mass="6432">MLDLILRAYMTLMDVSTSPVVLVALGLAGAYLGAKIVEVVPFTRRIIDRREARAAERE</sequence>
<accession>A0ABW7ZCT5</accession>
<reference evidence="2 3" key="1">
    <citation type="submission" date="2024-10" db="EMBL/GenBank/DDBJ databases">
        <title>The Natural Products Discovery Center: Release of the First 8490 Sequenced Strains for Exploring Actinobacteria Biosynthetic Diversity.</title>
        <authorList>
            <person name="Kalkreuter E."/>
            <person name="Kautsar S.A."/>
            <person name="Yang D."/>
            <person name="Bader C.D."/>
            <person name="Teijaro C.N."/>
            <person name="Fluegel L."/>
            <person name="Davis C.M."/>
            <person name="Simpson J.R."/>
            <person name="Lauterbach L."/>
            <person name="Steele A.D."/>
            <person name="Gui C."/>
            <person name="Meng S."/>
            <person name="Li G."/>
            <person name="Viehrig K."/>
            <person name="Ye F."/>
            <person name="Su P."/>
            <person name="Kiefer A.F."/>
            <person name="Nichols A."/>
            <person name="Cepeda A.J."/>
            <person name="Yan W."/>
            <person name="Fan B."/>
            <person name="Jiang Y."/>
            <person name="Adhikari A."/>
            <person name="Zheng C.-J."/>
            <person name="Schuster L."/>
            <person name="Cowan T.M."/>
            <person name="Smanski M.J."/>
            <person name="Chevrette M.G."/>
            <person name="De Carvalho L.P.S."/>
            <person name="Shen B."/>
        </authorList>
    </citation>
    <scope>NUCLEOTIDE SEQUENCE [LARGE SCALE GENOMIC DNA]</scope>
    <source>
        <strain evidence="2 3">NPDC050545</strain>
    </source>
</reference>
<evidence type="ECO:0000256" key="1">
    <source>
        <dbReference type="SAM" id="Phobius"/>
    </source>
</evidence>
<proteinExistence type="predicted"/>
<name>A0ABW7ZCT5_9ACTN</name>
<keyword evidence="1" id="KW-1133">Transmembrane helix</keyword>
<dbReference type="RefSeq" id="WP_397091442.1">
    <property type="nucleotide sequence ID" value="NZ_JBITGY010000018.1"/>
</dbReference>
<comment type="caution">
    <text evidence="2">The sequence shown here is derived from an EMBL/GenBank/DDBJ whole genome shotgun (WGS) entry which is preliminary data.</text>
</comment>
<organism evidence="2 3">
    <name type="scientific">Nonomuraea typhae</name>
    <dbReference type="NCBI Taxonomy" id="2603600"/>
    <lineage>
        <taxon>Bacteria</taxon>
        <taxon>Bacillati</taxon>
        <taxon>Actinomycetota</taxon>
        <taxon>Actinomycetes</taxon>
        <taxon>Streptosporangiales</taxon>
        <taxon>Streptosporangiaceae</taxon>
        <taxon>Nonomuraea</taxon>
    </lineage>
</organism>
<evidence type="ECO:0000313" key="3">
    <source>
        <dbReference type="Proteomes" id="UP001612741"/>
    </source>
</evidence>
<protein>
    <submittedName>
        <fullName evidence="2">Uncharacterized protein</fullName>
    </submittedName>
</protein>
<evidence type="ECO:0000313" key="2">
    <source>
        <dbReference type="EMBL" id="MFI6505334.1"/>
    </source>
</evidence>
<keyword evidence="3" id="KW-1185">Reference proteome</keyword>
<dbReference type="EMBL" id="JBITGY010000018">
    <property type="protein sequence ID" value="MFI6505334.1"/>
    <property type="molecule type" value="Genomic_DNA"/>
</dbReference>
<feature type="transmembrane region" description="Helical" evidence="1">
    <location>
        <begin position="20"/>
        <end position="40"/>
    </location>
</feature>